<sequence>MKTRLSIKKPIIVAIALLGLVSPTVFSRGVLDYSMVLPRIGSTTTGSIVKVTHSRGVNRNDSTGGGKTLNTSIRNYHSGSDITPTYSLPSGARVLMSYHGSGSHYVNETTTLGLATQFGNTVRVQTTGSWSPDEEQ</sequence>
<evidence type="ECO:0000313" key="5">
    <source>
        <dbReference type="Proteomes" id="UP000516797"/>
    </source>
</evidence>
<dbReference type="PATRIC" id="fig|1307.1317.peg.1320"/>
<evidence type="ECO:0000313" key="2">
    <source>
        <dbReference type="EMBL" id="MDW8635898.1"/>
    </source>
</evidence>
<name>A0A0K2E8E9_STRSU</name>
<accession>A0A0K2E8E9</accession>
<dbReference type="Proteomes" id="UP000075182">
    <property type="component" value="Unassembled WGS sequence"/>
</dbReference>
<evidence type="ECO:0000313" key="3">
    <source>
        <dbReference type="EMBL" id="QOE27699.1"/>
    </source>
</evidence>
<reference evidence="1 4" key="1">
    <citation type="submission" date="2016-02" db="EMBL/GenBank/DDBJ databases">
        <authorList>
            <consortium name="Pathogen Informatics"/>
        </authorList>
    </citation>
    <scope>NUCLEOTIDE SEQUENCE [LARGE SCALE GENOMIC DNA]</scope>
    <source>
        <strain evidence="1 4">SS999</strain>
    </source>
</reference>
<dbReference type="OrthoDB" id="9809851at2"/>
<dbReference type="RefSeq" id="WP_013730575.1">
    <property type="nucleotide sequence ID" value="NZ_BCBZ01000016.1"/>
</dbReference>
<dbReference type="Proteomes" id="UP001272448">
    <property type="component" value="Unassembled WGS sequence"/>
</dbReference>
<dbReference type="EMBL" id="FIMD01000002">
    <property type="protein sequence ID" value="CYX45288.1"/>
    <property type="molecule type" value="Genomic_DNA"/>
</dbReference>
<evidence type="ECO:0000313" key="4">
    <source>
        <dbReference type="Proteomes" id="UP000075182"/>
    </source>
</evidence>
<dbReference type="EMBL" id="JAUTFT010000020">
    <property type="protein sequence ID" value="MDW8635898.1"/>
    <property type="molecule type" value="Genomic_DNA"/>
</dbReference>
<evidence type="ECO:0000313" key="1">
    <source>
        <dbReference type="EMBL" id="CYX45288.1"/>
    </source>
</evidence>
<organism evidence="2 6">
    <name type="scientific">Streptococcus suis</name>
    <dbReference type="NCBI Taxonomy" id="1307"/>
    <lineage>
        <taxon>Bacteria</taxon>
        <taxon>Bacillati</taxon>
        <taxon>Bacillota</taxon>
        <taxon>Bacilli</taxon>
        <taxon>Lactobacillales</taxon>
        <taxon>Streptococcaceae</taxon>
        <taxon>Streptococcus</taxon>
    </lineage>
</organism>
<dbReference type="AlphaFoldDB" id="A0A0K2E8E9"/>
<reference evidence="3 5" key="2">
    <citation type="submission" date="2020-07" db="EMBL/GenBank/DDBJ databases">
        <title>Complete genome sequences of Streptococcus suis pig pathogenic strain 10, 13-00283-02 and 16085/3b.</title>
        <authorList>
            <person name="Bunk B."/>
            <person name="Jakobczak B."/>
            <person name="Florian V."/>
            <person name="Dittmar D."/>
            <person name="Maeder U."/>
            <person name="Jarek M."/>
            <person name="Baums C.G."/>
            <person name="Haeussler S."/>
            <person name="Voelker U."/>
            <person name="Michalik S."/>
        </authorList>
    </citation>
    <scope>NUCLEOTIDE SEQUENCE [LARGE SCALE GENOMIC DNA]</scope>
    <source>
        <strain evidence="3 5">13-00283-02</strain>
    </source>
</reference>
<dbReference type="Proteomes" id="UP000516797">
    <property type="component" value="Chromosome"/>
</dbReference>
<reference evidence="2" key="3">
    <citation type="submission" date="2023-07" db="EMBL/GenBank/DDBJ databases">
        <title>Characterization of virulence traits, antimicrobial resistance genes carried by mobile genetic elements and competence in Streptococcus suis strains isolated in France.</title>
        <authorList>
            <person name="Dechene-Tempier M."/>
            <person name="Marois-Crehan C."/>
            <person name="De Boisseson C."/>
            <person name="Lucas P."/>
            <person name="Bougeard S."/>
            <person name="Libante V."/>
            <person name="Payot S."/>
        </authorList>
    </citation>
    <scope>NUCLEOTIDE SEQUENCE</scope>
    <source>
        <strain evidence="2">1532</strain>
    </source>
</reference>
<protein>
    <submittedName>
        <fullName evidence="2">Uncharacterized protein</fullName>
    </submittedName>
</protein>
<evidence type="ECO:0000313" key="6">
    <source>
        <dbReference type="Proteomes" id="UP001272448"/>
    </source>
</evidence>
<proteinExistence type="predicted"/>
<dbReference type="EMBL" id="CP058741">
    <property type="protein sequence ID" value="QOE27699.1"/>
    <property type="molecule type" value="Genomic_DNA"/>
</dbReference>
<gene>
    <name evidence="1" type="ORF">ERS132536_00326</name>
    <name evidence="2" type="ORF">Q7V77_09315</name>
    <name evidence="3" type="ORF">SSU1300283_00370</name>
</gene>